<dbReference type="AlphaFoldDB" id="A0A4Q9PIP0"/>
<sequence>MYRNSDSKTPSQLRSLARVSCRTFGTWITEGSDLVWSASTTEWLTCVSAQTTIFVANHDAERVRIGYDSSDFLLVHRRTFATPITIFLLTLSNDDAGAPNGRTGVCSGNGGSNGWLCKHLGKAITEMVGSRNTVGNVDGHPGSSRSEWSVMFHTSLPDGLYCDVISGKRLLNGQCTGSTITVSHGFSTATFPIAVHTGETPLISRAGLRRA</sequence>
<gene>
    <name evidence="2" type="ORF">BD310DRAFT_111548</name>
</gene>
<name>A0A4Q9PIP0_9APHY</name>
<evidence type="ECO:0000313" key="3">
    <source>
        <dbReference type="Proteomes" id="UP000292082"/>
    </source>
</evidence>
<keyword evidence="3" id="KW-1185">Reference proteome</keyword>
<dbReference type="Gene3D" id="2.60.40.1180">
    <property type="entry name" value="Golgi alpha-mannosidase II"/>
    <property type="match status" value="1"/>
</dbReference>
<dbReference type="Proteomes" id="UP000292082">
    <property type="component" value="Unassembled WGS sequence"/>
</dbReference>
<dbReference type="InterPro" id="IPR013780">
    <property type="entry name" value="Glyco_hydro_b"/>
</dbReference>
<dbReference type="SUPFAM" id="SSF51011">
    <property type="entry name" value="Glycosyl hydrolase domain"/>
    <property type="match status" value="1"/>
</dbReference>
<proteinExistence type="predicted"/>
<reference evidence="2 3" key="1">
    <citation type="submission" date="2019-01" db="EMBL/GenBank/DDBJ databases">
        <title>Draft genome sequences of three monokaryotic isolates of the white-rot basidiomycete fungus Dichomitus squalens.</title>
        <authorList>
            <consortium name="DOE Joint Genome Institute"/>
            <person name="Lopez S.C."/>
            <person name="Andreopoulos B."/>
            <person name="Pangilinan J."/>
            <person name="Lipzen A."/>
            <person name="Riley R."/>
            <person name="Ahrendt S."/>
            <person name="Ng V."/>
            <person name="Barry K."/>
            <person name="Daum C."/>
            <person name="Grigoriev I.V."/>
            <person name="Hilden K.S."/>
            <person name="Makela M.R."/>
            <person name="de Vries R.P."/>
        </authorList>
    </citation>
    <scope>NUCLEOTIDE SEQUENCE [LARGE SCALE GENOMIC DNA]</scope>
    <source>
        <strain evidence="2 3">CBS 464.89</strain>
    </source>
</reference>
<protein>
    <recommendedName>
        <fullName evidence="1">Alpha-amylase C-terminal domain-containing protein</fullName>
    </recommendedName>
</protein>
<dbReference type="Gene3D" id="3.20.20.80">
    <property type="entry name" value="Glycosidases"/>
    <property type="match status" value="1"/>
</dbReference>
<organism evidence="2 3">
    <name type="scientific">Dichomitus squalens</name>
    <dbReference type="NCBI Taxonomy" id="114155"/>
    <lineage>
        <taxon>Eukaryota</taxon>
        <taxon>Fungi</taxon>
        <taxon>Dikarya</taxon>
        <taxon>Basidiomycota</taxon>
        <taxon>Agaricomycotina</taxon>
        <taxon>Agaricomycetes</taxon>
        <taxon>Polyporales</taxon>
        <taxon>Polyporaceae</taxon>
        <taxon>Dichomitus</taxon>
    </lineage>
</organism>
<dbReference type="STRING" id="114155.A0A4Q9PIP0"/>
<feature type="domain" description="Alpha-amylase C-terminal" evidence="1">
    <location>
        <begin position="129"/>
        <end position="200"/>
    </location>
</feature>
<evidence type="ECO:0000313" key="2">
    <source>
        <dbReference type="EMBL" id="TBU53932.1"/>
    </source>
</evidence>
<dbReference type="SMART" id="SM00632">
    <property type="entry name" value="Aamy_C"/>
    <property type="match status" value="1"/>
</dbReference>
<evidence type="ECO:0000259" key="1">
    <source>
        <dbReference type="SMART" id="SM00632"/>
    </source>
</evidence>
<dbReference type="EMBL" id="ML145201">
    <property type="protein sequence ID" value="TBU53932.1"/>
    <property type="molecule type" value="Genomic_DNA"/>
</dbReference>
<dbReference type="InterPro" id="IPR031319">
    <property type="entry name" value="A-amylase_C"/>
</dbReference>
<accession>A0A4Q9PIP0</accession>